<sequence length="175" mass="20204">MLYLFGEKMKNSYDDYFPKCTTNKIVSFCINVQRLDVVDDCTKRHWIVSRKDQDFYTLKAKLVEFHGENEFNDASLPSRKAGSSLEIRMKKYEEFLTKLLQKPSLRGSDLLFSFLTAEEDFTVLMATSAQNVQDLGNIYQSVAHKLRKEKGQHLDSFMGTFLSSTGKSKSGYFIF</sequence>
<dbReference type="Gene3D" id="3.30.1520.10">
    <property type="entry name" value="Phox-like domain"/>
    <property type="match status" value="1"/>
</dbReference>
<dbReference type="GO" id="GO:0005770">
    <property type="term" value="C:late endosome"/>
    <property type="evidence" value="ECO:0007669"/>
    <property type="project" value="TreeGrafter"/>
</dbReference>
<evidence type="ECO:0000313" key="2">
    <source>
        <dbReference type="EMBL" id="KAJ3663836.1"/>
    </source>
</evidence>
<comment type="caution">
    <text evidence="2">The sequence shown here is derived from an EMBL/GenBank/DDBJ whole genome shotgun (WGS) entry which is preliminary data.</text>
</comment>
<dbReference type="PANTHER" id="PTHR22775">
    <property type="entry name" value="SORTING NEXIN"/>
    <property type="match status" value="1"/>
</dbReference>
<dbReference type="InterPro" id="IPR001683">
    <property type="entry name" value="PX_dom"/>
</dbReference>
<dbReference type="GO" id="GO:0035091">
    <property type="term" value="F:phosphatidylinositol binding"/>
    <property type="evidence" value="ECO:0007669"/>
    <property type="project" value="InterPro"/>
</dbReference>
<keyword evidence="3" id="KW-1185">Reference proteome</keyword>
<accession>A0AA38J0K9</accession>
<organism evidence="2 3">
    <name type="scientific">Zophobas morio</name>
    <dbReference type="NCBI Taxonomy" id="2755281"/>
    <lineage>
        <taxon>Eukaryota</taxon>
        <taxon>Metazoa</taxon>
        <taxon>Ecdysozoa</taxon>
        <taxon>Arthropoda</taxon>
        <taxon>Hexapoda</taxon>
        <taxon>Insecta</taxon>
        <taxon>Pterygota</taxon>
        <taxon>Neoptera</taxon>
        <taxon>Endopterygota</taxon>
        <taxon>Coleoptera</taxon>
        <taxon>Polyphaga</taxon>
        <taxon>Cucujiformia</taxon>
        <taxon>Tenebrionidae</taxon>
        <taxon>Zophobas</taxon>
    </lineage>
</organism>
<proteinExistence type="predicted"/>
<dbReference type="PANTHER" id="PTHR22775:SF44">
    <property type="entry name" value="SORTING NEXIN-14"/>
    <property type="match status" value="1"/>
</dbReference>
<name>A0AA38J0K9_9CUCU</name>
<gene>
    <name evidence="2" type="ORF">Zmor_008057</name>
</gene>
<dbReference type="GO" id="GO:0097352">
    <property type="term" value="P:autophagosome maturation"/>
    <property type="evidence" value="ECO:0007669"/>
    <property type="project" value="TreeGrafter"/>
</dbReference>
<dbReference type="Proteomes" id="UP001168821">
    <property type="component" value="Unassembled WGS sequence"/>
</dbReference>
<reference evidence="2" key="1">
    <citation type="journal article" date="2023" name="G3 (Bethesda)">
        <title>Whole genome assemblies of Zophobas morio and Tenebrio molitor.</title>
        <authorList>
            <person name="Kaur S."/>
            <person name="Stinson S.A."/>
            <person name="diCenzo G.C."/>
        </authorList>
    </citation>
    <scope>NUCLEOTIDE SEQUENCE</scope>
    <source>
        <strain evidence="2">QUZm001</strain>
    </source>
</reference>
<dbReference type="SUPFAM" id="SSF64268">
    <property type="entry name" value="PX domain"/>
    <property type="match status" value="1"/>
</dbReference>
<dbReference type="EMBL" id="JALNTZ010000002">
    <property type="protein sequence ID" value="KAJ3663836.1"/>
    <property type="molecule type" value="Genomic_DNA"/>
</dbReference>
<dbReference type="PROSITE" id="PS50195">
    <property type="entry name" value="PX"/>
    <property type="match status" value="1"/>
</dbReference>
<evidence type="ECO:0000259" key="1">
    <source>
        <dbReference type="PROSITE" id="PS50195"/>
    </source>
</evidence>
<dbReference type="AlphaFoldDB" id="A0AA38J0K9"/>
<dbReference type="InterPro" id="IPR036871">
    <property type="entry name" value="PX_dom_sf"/>
</dbReference>
<dbReference type="Pfam" id="PF00787">
    <property type="entry name" value="PX"/>
    <property type="match status" value="1"/>
</dbReference>
<protein>
    <recommendedName>
        <fullName evidence="1">PX domain-containing protein</fullName>
    </recommendedName>
</protein>
<evidence type="ECO:0000313" key="3">
    <source>
        <dbReference type="Proteomes" id="UP001168821"/>
    </source>
</evidence>
<feature type="domain" description="PX" evidence="1">
    <location>
        <begin position="1"/>
        <end position="122"/>
    </location>
</feature>